<proteinExistence type="predicted"/>
<keyword evidence="1" id="KW-0812">Transmembrane</keyword>
<evidence type="ECO:0000313" key="2">
    <source>
        <dbReference type="EMBL" id="GAA0617747.1"/>
    </source>
</evidence>
<feature type="transmembrane region" description="Helical" evidence="1">
    <location>
        <begin position="103"/>
        <end position="126"/>
    </location>
</feature>
<dbReference type="RefSeq" id="WP_343791556.1">
    <property type="nucleotide sequence ID" value="NZ_BAAAGA010000002.1"/>
</dbReference>
<keyword evidence="3" id="KW-1185">Reference proteome</keyword>
<protein>
    <submittedName>
        <fullName evidence="2">DUF3667 domain-containing protein</fullName>
    </submittedName>
</protein>
<dbReference type="EMBL" id="BAAAGA010000002">
    <property type="protein sequence ID" value="GAA0617747.1"/>
    <property type="molecule type" value="Genomic_DNA"/>
</dbReference>
<reference evidence="2 3" key="1">
    <citation type="journal article" date="2019" name="Int. J. Syst. Evol. Microbiol.">
        <title>The Global Catalogue of Microorganisms (GCM) 10K type strain sequencing project: providing services to taxonomists for standard genome sequencing and annotation.</title>
        <authorList>
            <consortium name="The Broad Institute Genomics Platform"/>
            <consortium name="The Broad Institute Genome Sequencing Center for Infectious Disease"/>
            <person name="Wu L."/>
            <person name="Ma J."/>
        </authorList>
    </citation>
    <scope>NUCLEOTIDE SEQUENCE [LARGE SCALE GENOMIC DNA]</scope>
    <source>
        <strain evidence="2 3">JCM 12928</strain>
    </source>
</reference>
<gene>
    <name evidence="2" type="ORF">GCM10009422_11250</name>
</gene>
<name>A0ABN1GRX8_9CAUL</name>
<organism evidence="2 3">
    <name type="scientific">Brevundimonas kwangchunensis</name>
    <dbReference type="NCBI Taxonomy" id="322163"/>
    <lineage>
        <taxon>Bacteria</taxon>
        <taxon>Pseudomonadati</taxon>
        <taxon>Pseudomonadota</taxon>
        <taxon>Alphaproteobacteria</taxon>
        <taxon>Caulobacterales</taxon>
        <taxon>Caulobacteraceae</taxon>
        <taxon>Brevundimonas</taxon>
    </lineage>
</organism>
<dbReference type="Pfam" id="PF12412">
    <property type="entry name" value="DUF3667"/>
    <property type="match status" value="1"/>
</dbReference>
<comment type="caution">
    <text evidence="2">The sequence shown here is derived from an EMBL/GenBank/DDBJ whole genome shotgun (WGS) entry which is preliminary data.</text>
</comment>
<feature type="transmembrane region" description="Helical" evidence="1">
    <location>
        <begin position="241"/>
        <end position="262"/>
    </location>
</feature>
<keyword evidence="1" id="KW-0472">Membrane</keyword>
<evidence type="ECO:0000256" key="1">
    <source>
        <dbReference type="SAM" id="Phobius"/>
    </source>
</evidence>
<dbReference type="Proteomes" id="UP001501352">
    <property type="component" value="Unassembled WGS sequence"/>
</dbReference>
<accession>A0ABN1GRX8</accession>
<feature type="transmembrane region" description="Helical" evidence="1">
    <location>
        <begin position="301"/>
        <end position="319"/>
    </location>
</feature>
<feature type="transmembrane region" description="Helical" evidence="1">
    <location>
        <begin position="274"/>
        <end position="295"/>
    </location>
</feature>
<dbReference type="InterPro" id="IPR022134">
    <property type="entry name" value="DUF3667"/>
</dbReference>
<sequence>MDLEAAGGAVTAGLIAGAVEKPAGHAGEHEDNICSDCGAETSGNFCSNCGQPTHVHRTLLHLGEELLHGVLHFDARIWRTLPLLAFNPGRLTREWIHGKRATYVSPLAIFLFTVFLTFFALSFIHIPQPSLHPVATVAGAEGAAEFEEGRRQIAEARATAISAEDQVALDVADNVLAGISGYKAEPARARADGLTPNTWQAGTRDIAGYIYNNPDSGPMAKKFAKKLMNPDLALYKIQQTFYKFAFLLVPLSVPFMALLFLWRREATLYDHGVFVLYSLTFATMISVIAIGLGFISPWLGGLAWMAIIFGFPVHQFAQLKGGYSLSWPSTIWRFFFLQIFCLITSLLFTFMVLWLAVGT</sequence>
<evidence type="ECO:0000313" key="3">
    <source>
        <dbReference type="Proteomes" id="UP001501352"/>
    </source>
</evidence>
<feature type="transmembrane region" description="Helical" evidence="1">
    <location>
        <begin position="331"/>
        <end position="357"/>
    </location>
</feature>
<keyword evidence="1" id="KW-1133">Transmembrane helix</keyword>